<name>A0ABT9DTX5_9PROT</name>
<keyword evidence="3" id="KW-0411">Iron-sulfur</keyword>
<keyword evidence="6" id="KW-1185">Reference proteome</keyword>
<dbReference type="InterPro" id="IPR009051">
    <property type="entry name" value="Helical_ferredxn"/>
</dbReference>
<dbReference type="EMBL" id="JAUTWS010000002">
    <property type="protein sequence ID" value="MDO9707346.1"/>
    <property type="molecule type" value="Genomic_DNA"/>
</dbReference>
<keyword evidence="1" id="KW-0479">Metal-binding</keyword>
<dbReference type="InterPro" id="IPR017900">
    <property type="entry name" value="4Fe4S_Fe_S_CS"/>
</dbReference>
<evidence type="ECO:0000313" key="6">
    <source>
        <dbReference type="Proteomes" id="UP001243009"/>
    </source>
</evidence>
<evidence type="ECO:0000256" key="2">
    <source>
        <dbReference type="ARBA" id="ARBA00023004"/>
    </source>
</evidence>
<protein>
    <submittedName>
        <fullName evidence="5">(Fe-S)-binding protein</fullName>
    </submittedName>
</protein>
<accession>A0ABT9DTX5</accession>
<feature type="domain" description="4Fe-4S ferredoxin-type" evidence="4">
    <location>
        <begin position="9"/>
        <end position="38"/>
    </location>
</feature>
<dbReference type="Proteomes" id="UP001243009">
    <property type="component" value="Unassembled WGS sequence"/>
</dbReference>
<evidence type="ECO:0000256" key="1">
    <source>
        <dbReference type="ARBA" id="ARBA00022723"/>
    </source>
</evidence>
<dbReference type="Gene3D" id="1.10.1060.10">
    <property type="entry name" value="Alpha-helical ferredoxin"/>
    <property type="match status" value="1"/>
</dbReference>
<dbReference type="SUPFAM" id="SSF54862">
    <property type="entry name" value="4Fe-4S ferredoxins"/>
    <property type="match status" value="1"/>
</dbReference>
<evidence type="ECO:0000256" key="3">
    <source>
        <dbReference type="ARBA" id="ARBA00023014"/>
    </source>
</evidence>
<keyword evidence="2" id="KW-0408">Iron</keyword>
<gene>
    <name evidence="5" type="ORF">Q7A36_03245</name>
</gene>
<dbReference type="PROSITE" id="PS00198">
    <property type="entry name" value="4FE4S_FER_1"/>
    <property type="match status" value="1"/>
</dbReference>
<evidence type="ECO:0000259" key="4">
    <source>
        <dbReference type="PROSITE" id="PS51379"/>
    </source>
</evidence>
<reference evidence="5 6" key="1">
    <citation type="submission" date="2023-08" db="EMBL/GenBank/DDBJ databases">
        <title>The draft genome sequence of Paracraurococcus sp. LOR1-02.</title>
        <authorList>
            <person name="Kingkaew E."/>
            <person name="Tanasupawat S."/>
        </authorList>
    </citation>
    <scope>NUCLEOTIDE SEQUENCE [LARGE SCALE GENOMIC DNA]</scope>
    <source>
        <strain evidence="5 6">LOR1-02</strain>
    </source>
</reference>
<comment type="caution">
    <text evidence="5">The sequence shown here is derived from an EMBL/GenBank/DDBJ whole genome shotgun (WGS) entry which is preliminary data.</text>
</comment>
<dbReference type="RefSeq" id="WP_305102211.1">
    <property type="nucleotide sequence ID" value="NZ_JAUTWS010000002.1"/>
</dbReference>
<evidence type="ECO:0000313" key="5">
    <source>
        <dbReference type="EMBL" id="MDO9707346.1"/>
    </source>
</evidence>
<sequence length="135" mass="14256">MSLAGHIRAESARLAALCTACGACVQACPMTPYAEGVVEAGPPAVAFGMRDVLRDGAGTPAALAWIGACTRSGQCTPACPEGLDAAFMLRLAQWRAKGALGEPPRIPVKEDTQFSPKVKGFARLTLNEEEQREWL</sequence>
<organism evidence="5 6">
    <name type="scientific">Paracraurococcus lichenis</name>
    <dbReference type="NCBI Taxonomy" id="3064888"/>
    <lineage>
        <taxon>Bacteria</taxon>
        <taxon>Pseudomonadati</taxon>
        <taxon>Pseudomonadota</taxon>
        <taxon>Alphaproteobacteria</taxon>
        <taxon>Acetobacterales</taxon>
        <taxon>Roseomonadaceae</taxon>
        <taxon>Paracraurococcus</taxon>
    </lineage>
</organism>
<dbReference type="InterPro" id="IPR017896">
    <property type="entry name" value="4Fe4S_Fe-S-bd"/>
</dbReference>
<dbReference type="PROSITE" id="PS51379">
    <property type="entry name" value="4FE4S_FER_2"/>
    <property type="match status" value="1"/>
</dbReference>
<proteinExistence type="predicted"/>
<dbReference type="Pfam" id="PF12800">
    <property type="entry name" value="Fer4_4"/>
    <property type="match status" value="2"/>
</dbReference>